<reference evidence="2" key="2">
    <citation type="submission" date="2025-08" db="UniProtKB">
        <authorList>
            <consortium name="Ensembl"/>
        </authorList>
    </citation>
    <scope>IDENTIFICATION</scope>
    <source>
        <strain evidence="2">Thorbecke</strain>
    </source>
</reference>
<dbReference type="STRING" id="9986.ENSOCUP00000034957"/>
<dbReference type="SMR" id="A0A5F9CMM3"/>
<name>A0A5F9CMM3_RABIT</name>
<keyword evidence="3" id="KW-1185">Reference proteome</keyword>
<dbReference type="SUPFAM" id="SSF56235">
    <property type="entry name" value="N-terminal nucleophile aminohydrolases (Ntn hydrolases)"/>
    <property type="match status" value="1"/>
</dbReference>
<dbReference type="Pfam" id="PF00227">
    <property type="entry name" value="Proteasome"/>
    <property type="match status" value="1"/>
</dbReference>
<evidence type="ECO:0000313" key="2">
    <source>
        <dbReference type="Ensembl" id="ENSOCUP00000034957.1"/>
    </source>
</evidence>
<evidence type="ECO:0000256" key="1">
    <source>
        <dbReference type="ARBA" id="ARBA00022942"/>
    </source>
</evidence>
<dbReference type="Proteomes" id="UP000001811">
    <property type="component" value="Chromosome 15"/>
</dbReference>
<accession>A0A5F9CMM3</accession>
<dbReference type="AlphaFoldDB" id="A0A5F9CMM3"/>
<dbReference type="GeneTree" id="ENSGT00550000074870"/>
<dbReference type="Ensembl" id="ENSOCUT00000048664.1">
    <property type="protein sequence ID" value="ENSOCUP00000034957.1"/>
    <property type="gene ID" value="ENSOCUG00000033565.1"/>
</dbReference>
<dbReference type="InterPro" id="IPR001353">
    <property type="entry name" value="Proteasome_sua/b"/>
</dbReference>
<dbReference type="InterPro" id="IPR029055">
    <property type="entry name" value="Ntn_hydrolases_N"/>
</dbReference>
<sequence>MMEHRYSFLLTTFNPSAKVLVHRAQKLAQQHYLVYQQPVLTAQLVGVRPFRVSVLLHGWNERQPYLFPSDPPGAYFAWKATAIGKNYVHGKTFLETRYEKDQINANRNNDKIKDITKIWNLKRPFTQFNVGAGICNEAGFRKLTPTEVKHYVTAIAQ</sequence>
<dbReference type="GO" id="GO:0051603">
    <property type="term" value="P:proteolysis involved in protein catabolic process"/>
    <property type="evidence" value="ECO:0007669"/>
    <property type="project" value="InterPro"/>
</dbReference>
<dbReference type="GO" id="GO:0005839">
    <property type="term" value="C:proteasome core complex"/>
    <property type="evidence" value="ECO:0007669"/>
    <property type="project" value="InterPro"/>
</dbReference>
<dbReference type="InterPro" id="IPR050115">
    <property type="entry name" value="Proteasome_alpha"/>
</dbReference>
<dbReference type="InParanoid" id="A0A5F9CMM3"/>
<evidence type="ECO:0000313" key="3">
    <source>
        <dbReference type="Proteomes" id="UP000001811"/>
    </source>
</evidence>
<reference evidence="2" key="3">
    <citation type="submission" date="2025-09" db="UniProtKB">
        <authorList>
            <consortium name="Ensembl"/>
        </authorList>
    </citation>
    <scope>IDENTIFICATION</scope>
    <source>
        <strain evidence="2">Thorbecke</strain>
    </source>
</reference>
<organism evidence="2 3">
    <name type="scientific">Oryctolagus cuniculus</name>
    <name type="common">Rabbit</name>
    <dbReference type="NCBI Taxonomy" id="9986"/>
    <lineage>
        <taxon>Eukaryota</taxon>
        <taxon>Metazoa</taxon>
        <taxon>Chordata</taxon>
        <taxon>Craniata</taxon>
        <taxon>Vertebrata</taxon>
        <taxon>Euteleostomi</taxon>
        <taxon>Mammalia</taxon>
        <taxon>Eutheria</taxon>
        <taxon>Euarchontoglires</taxon>
        <taxon>Glires</taxon>
        <taxon>Lagomorpha</taxon>
        <taxon>Leporidae</taxon>
        <taxon>Oryctolagus</taxon>
    </lineage>
</organism>
<dbReference type="Gene3D" id="3.60.20.10">
    <property type="entry name" value="Glutamine Phosphoribosylpyrophosphate, subunit 1, domain 1"/>
    <property type="match status" value="1"/>
</dbReference>
<dbReference type="Bgee" id="ENSOCUG00000033565">
    <property type="expression patterns" value="Expressed in blood and 6 other cell types or tissues"/>
</dbReference>
<proteinExistence type="predicted"/>
<keyword evidence="1" id="KW-0647">Proteasome</keyword>
<dbReference type="EMBL" id="AAGW02022941">
    <property type="status" value="NOT_ANNOTATED_CDS"/>
    <property type="molecule type" value="Genomic_DNA"/>
</dbReference>
<protein>
    <submittedName>
        <fullName evidence="2">Uncharacterized protein</fullName>
    </submittedName>
</protein>
<dbReference type="PANTHER" id="PTHR11599">
    <property type="entry name" value="PROTEASOME SUBUNIT ALPHA/BETA"/>
    <property type="match status" value="1"/>
</dbReference>
<reference evidence="2 3" key="1">
    <citation type="journal article" date="2011" name="Nature">
        <title>A high-resolution map of human evolutionary constraint using 29 mammals.</title>
        <authorList>
            <person name="Lindblad-Toh K."/>
            <person name="Garber M."/>
            <person name="Zuk O."/>
            <person name="Lin M.F."/>
            <person name="Parker B.J."/>
            <person name="Washietl S."/>
            <person name="Kheradpour P."/>
            <person name="Ernst J."/>
            <person name="Jordan G."/>
            <person name="Mauceli E."/>
            <person name="Ward L.D."/>
            <person name="Lowe C.B."/>
            <person name="Holloway A.K."/>
            <person name="Clamp M."/>
            <person name="Gnerre S."/>
            <person name="Alfoldi J."/>
            <person name="Beal K."/>
            <person name="Chang J."/>
            <person name="Clawson H."/>
            <person name="Cuff J."/>
            <person name="Di Palma F."/>
            <person name="Fitzgerald S."/>
            <person name="Flicek P."/>
            <person name="Guttman M."/>
            <person name="Hubisz M.J."/>
            <person name="Jaffe D.B."/>
            <person name="Jungreis I."/>
            <person name="Kent W.J."/>
            <person name="Kostka D."/>
            <person name="Lara M."/>
            <person name="Martins A.L."/>
            <person name="Massingham T."/>
            <person name="Moltke I."/>
            <person name="Raney B.J."/>
            <person name="Rasmussen M.D."/>
            <person name="Robinson J."/>
            <person name="Stark A."/>
            <person name="Vilella A.J."/>
            <person name="Wen J."/>
            <person name="Xie X."/>
            <person name="Zody M.C."/>
            <person name="Baldwin J."/>
            <person name="Bloom T."/>
            <person name="Chin C.W."/>
            <person name="Heiman D."/>
            <person name="Nicol R."/>
            <person name="Nusbaum C."/>
            <person name="Young S."/>
            <person name="Wilkinson J."/>
            <person name="Worley K.C."/>
            <person name="Kovar C.L."/>
            <person name="Muzny D.M."/>
            <person name="Gibbs R.A."/>
            <person name="Cree A."/>
            <person name="Dihn H.H."/>
            <person name="Fowler G."/>
            <person name="Jhangiani S."/>
            <person name="Joshi V."/>
            <person name="Lee S."/>
            <person name="Lewis L.R."/>
            <person name="Nazareth L.V."/>
            <person name="Okwuonu G."/>
            <person name="Santibanez J."/>
            <person name="Warren W.C."/>
            <person name="Mardis E.R."/>
            <person name="Weinstock G.M."/>
            <person name="Wilson R.K."/>
            <person name="Delehaunty K."/>
            <person name="Dooling D."/>
            <person name="Fronik C."/>
            <person name="Fulton L."/>
            <person name="Fulton B."/>
            <person name="Graves T."/>
            <person name="Minx P."/>
            <person name="Sodergren E."/>
            <person name="Birney E."/>
            <person name="Margulies E.H."/>
            <person name="Herrero J."/>
            <person name="Green E.D."/>
            <person name="Haussler D."/>
            <person name="Siepel A."/>
            <person name="Goldman N."/>
            <person name="Pollard K.S."/>
            <person name="Pedersen J.S."/>
            <person name="Lander E.S."/>
            <person name="Kellis M."/>
        </authorList>
    </citation>
    <scope>NUCLEOTIDE SEQUENCE [LARGE SCALE GENOMIC DNA]</scope>
    <source>
        <strain evidence="2 3">Thorbecke inbred</strain>
    </source>
</reference>